<evidence type="ECO:0000313" key="2">
    <source>
        <dbReference type="Proteomes" id="UP000250078"/>
    </source>
</evidence>
<proteinExistence type="predicted"/>
<reference evidence="1 2" key="1">
    <citation type="journal article" date="2016" name="Nat. Commun.">
        <title>Ectomycorrhizal ecology is imprinted in the genome of the dominant symbiotic fungus Cenococcum geophilum.</title>
        <authorList>
            <consortium name="DOE Joint Genome Institute"/>
            <person name="Peter M."/>
            <person name="Kohler A."/>
            <person name="Ohm R.A."/>
            <person name="Kuo A."/>
            <person name="Krutzmann J."/>
            <person name="Morin E."/>
            <person name="Arend M."/>
            <person name="Barry K.W."/>
            <person name="Binder M."/>
            <person name="Choi C."/>
            <person name="Clum A."/>
            <person name="Copeland A."/>
            <person name="Grisel N."/>
            <person name="Haridas S."/>
            <person name="Kipfer T."/>
            <person name="LaButti K."/>
            <person name="Lindquist E."/>
            <person name="Lipzen A."/>
            <person name="Maire R."/>
            <person name="Meier B."/>
            <person name="Mihaltcheva S."/>
            <person name="Molinier V."/>
            <person name="Murat C."/>
            <person name="Poggeler S."/>
            <person name="Quandt C.A."/>
            <person name="Sperisen C."/>
            <person name="Tritt A."/>
            <person name="Tisserant E."/>
            <person name="Crous P.W."/>
            <person name="Henrissat B."/>
            <person name="Nehls U."/>
            <person name="Egli S."/>
            <person name="Spatafora J.W."/>
            <person name="Grigoriev I.V."/>
            <person name="Martin F.M."/>
        </authorList>
    </citation>
    <scope>NUCLEOTIDE SEQUENCE [LARGE SCALE GENOMIC DNA]</scope>
    <source>
        <strain evidence="1 2">1.58</strain>
    </source>
</reference>
<sequence length="49" mass="5034">MWRIGFVVRLPCTACSVAVHGSSVAVYGSFGCIGIYIGGKGGTPFKAVL</sequence>
<keyword evidence="2" id="KW-1185">Reference proteome</keyword>
<organism evidence="1 2">
    <name type="scientific">Cenococcum geophilum 1.58</name>
    <dbReference type="NCBI Taxonomy" id="794803"/>
    <lineage>
        <taxon>Eukaryota</taxon>
        <taxon>Fungi</taxon>
        <taxon>Dikarya</taxon>
        <taxon>Ascomycota</taxon>
        <taxon>Pezizomycotina</taxon>
        <taxon>Dothideomycetes</taxon>
        <taxon>Pleosporomycetidae</taxon>
        <taxon>Gloniales</taxon>
        <taxon>Gloniaceae</taxon>
        <taxon>Cenococcum</taxon>
    </lineage>
</organism>
<protein>
    <submittedName>
        <fullName evidence="1">Uncharacterized protein</fullName>
    </submittedName>
</protein>
<name>A0ACC8EN02_9PEZI</name>
<gene>
    <name evidence="1" type="ORF">K441DRAFT_670309</name>
</gene>
<accession>A0ACC8EN02</accession>
<dbReference type="EMBL" id="KV748256">
    <property type="protein sequence ID" value="OCK87695.1"/>
    <property type="molecule type" value="Genomic_DNA"/>
</dbReference>
<dbReference type="Proteomes" id="UP000250078">
    <property type="component" value="Unassembled WGS sequence"/>
</dbReference>
<evidence type="ECO:0000313" key="1">
    <source>
        <dbReference type="EMBL" id="OCK87695.1"/>
    </source>
</evidence>